<proteinExistence type="predicted"/>
<name>A0A5N6XKK0_9EURO</name>
<protein>
    <submittedName>
        <fullName evidence="1">Uncharacterized protein</fullName>
    </submittedName>
</protein>
<dbReference type="AlphaFoldDB" id="A0A5N6XKK0"/>
<gene>
    <name evidence="1" type="ORF">BDV39DRAFT_199094</name>
</gene>
<keyword evidence="2" id="KW-1185">Reference proteome</keyword>
<organism evidence="1 2">
    <name type="scientific">Aspergillus sergii</name>
    <dbReference type="NCBI Taxonomy" id="1034303"/>
    <lineage>
        <taxon>Eukaryota</taxon>
        <taxon>Fungi</taxon>
        <taxon>Dikarya</taxon>
        <taxon>Ascomycota</taxon>
        <taxon>Pezizomycotina</taxon>
        <taxon>Eurotiomycetes</taxon>
        <taxon>Eurotiomycetidae</taxon>
        <taxon>Eurotiales</taxon>
        <taxon>Aspergillaceae</taxon>
        <taxon>Aspergillus</taxon>
        <taxon>Aspergillus subgen. Circumdati</taxon>
    </lineage>
</organism>
<sequence length="278" mass="31115">MRFTPKFDTSMVLSLYNSGPAFLLNWARTEDKNALEKVLIVTRQSVECTPEGDDAQIDSVAWSPAHAFRRAAQLVPNNHPTLSNSRALLRNGLLVRFQAQGDLQDIDSVLSASREAAAAAAGENDQDAWALYHLGSQLDFKYVITGDVESLRGQCLRELFGYTGDISELERAITDCKQAAKIMPEDYYALPGILQRLAFSFQEQYQLSGEMKYLEEAIEISHRWLSLASIYGHDMSKFLSTLGSLEKAYALATAAIGVLPLVRTRMRRYPEPSDEWPE</sequence>
<dbReference type="EMBL" id="ML741762">
    <property type="protein sequence ID" value="KAE8333368.1"/>
    <property type="molecule type" value="Genomic_DNA"/>
</dbReference>
<evidence type="ECO:0000313" key="1">
    <source>
        <dbReference type="EMBL" id="KAE8333368.1"/>
    </source>
</evidence>
<dbReference type="InterPro" id="IPR011990">
    <property type="entry name" value="TPR-like_helical_dom_sf"/>
</dbReference>
<dbReference type="Gene3D" id="1.25.40.10">
    <property type="entry name" value="Tetratricopeptide repeat domain"/>
    <property type="match status" value="1"/>
</dbReference>
<reference evidence="2" key="1">
    <citation type="submission" date="2019-04" db="EMBL/GenBank/DDBJ databases">
        <title>Friends and foes A comparative genomics studyof 23 Aspergillus species from section Flavi.</title>
        <authorList>
            <consortium name="DOE Joint Genome Institute"/>
            <person name="Kjaerbolling I."/>
            <person name="Vesth T."/>
            <person name="Frisvad J.C."/>
            <person name="Nybo J.L."/>
            <person name="Theobald S."/>
            <person name="Kildgaard S."/>
            <person name="Isbrandt T."/>
            <person name="Kuo A."/>
            <person name="Sato A."/>
            <person name="Lyhne E.K."/>
            <person name="Kogle M.E."/>
            <person name="Wiebenga A."/>
            <person name="Kun R.S."/>
            <person name="Lubbers R.J."/>
            <person name="Makela M.R."/>
            <person name="Barry K."/>
            <person name="Chovatia M."/>
            <person name="Clum A."/>
            <person name="Daum C."/>
            <person name="Haridas S."/>
            <person name="He G."/>
            <person name="LaButti K."/>
            <person name="Lipzen A."/>
            <person name="Mondo S."/>
            <person name="Riley R."/>
            <person name="Salamov A."/>
            <person name="Simmons B.A."/>
            <person name="Magnuson J.K."/>
            <person name="Henrissat B."/>
            <person name="Mortensen U.H."/>
            <person name="Larsen T.O."/>
            <person name="Devries R.P."/>
            <person name="Grigoriev I.V."/>
            <person name="Machida M."/>
            <person name="Baker S.E."/>
            <person name="Andersen M.R."/>
        </authorList>
    </citation>
    <scope>NUCLEOTIDE SEQUENCE [LARGE SCALE GENOMIC DNA]</scope>
    <source>
        <strain evidence="2">CBS 130017</strain>
    </source>
</reference>
<accession>A0A5N6XKK0</accession>
<evidence type="ECO:0000313" key="2">
    <source>
        <dbReference type="Proteomes" id="UP000325945"/>
    </source>
</evidence>
<dbReference type="Proteomes" id="UP000325945">
    <property type="component" value="Unassembled WGS sequence"/>
</dbReference>